<protein>
    <submittedName>
        <fullName evidence="2">Transcriptional regulator with XRE-family HTH domain</fullName>
    </submittedName>
</protein>
<dbReference type="EMBL" id="JAGIOI010000001">
    <property type="protein sequence ID" value="MBP2412282.1"/>
    <property type="molecule type" value="Genomic_DNA"/>
</dbReference>
<feature type="domain" description="HTH cro/C1-type" evidence="1">
    <location>
        <begin position="10"/>
        <end position="64"/>
    </location>
</feature>
<evidence type="ECO:0000313" key="3">
    <source>
        <dbReference type="Proteomes" id="UP000711614"/>
    </source>
</evidence>
<accession>A0ABS4YU14</accession>
<dbReference type="RefSeq" id="WP_209678127.1">
    <property type="nucleotide sequence ID" value="NZ_JAGIOI010000001.1"/>
</dbReference>
<sequence length="107" mass="11353">MDATSVGRRVKTAYEAAGLTQRQLSDLTEISQSTLSRIVSGDRMAKTGELVDIARATGISVSALTGSGAASRVLYAPRATDGSQMTVMRDRLLQFADLNAYLDAQAI</sequence>
<keyword evidence="3" id="KW-1185">Reference proteome</keyword>
<evidence type="ECO:0000259" key="1">
    <source>
        <dbReference type="PROSITE" id="PS50943"/>
    </source>
</evidence>
<gene>
    <name evidence="2" type="ORF">JOF48_001081</name>
</gene>
<dbReference type="SMART" id="SM00530">
    <property type="entry name" value="HTH_XRE"/>
    <property type="match status" value="1"/>
</dbReference>
<dbReference type="Proteomes" id="UP000711614">
    <property type="component" value="Unassembled WGS sequence"/>
</dbReference>
<dbReference type="CDD" id="cd00093">
    <property type="entry name" value="HTH_XRE"/>
    <property type="match status" value="1"/>
</dbReference>
<name>A0ABS4YU14_9MICC</name>
<dbReference type="Pfam" id="PF01381">
    <property type="entry name" value="HTH_3"/>
    <property type="match status" value="1"/>
</dbReference>
<dbReference type="InterPro" id="IPR001387">
    <property type="entry name" value="Cro/C1-type_HTH"/>
</dbReference>
<evidence type="ECO:0000313" key="2">
    <source>
        <dbReference type="EMBL" id="MBP2412282.1"/>
    </source>
</evidence>
<proteinExistence type="predicted"/>
<dbReference type="PROSITE" id="PS50943">
    <property type="entry name" value="HTH_CROC1"/>
    <property type="match status" value="1"/>
</dbReference>
<organism evidence="2 3">
    <name type="scientific">Arthrobacter stackebrandtii</name>
    <dbReference type="NCBI Taxonomy" id="272161"/>
    <lineage>
        <taxon>Bacteria</taxon>
        <taxon>Bacillati</taxon>
        <taxon>Actinomycetota</taxon>
        <taxon>Actinomycetes</taxon>
        <taxon>Micrococcales</taxon>
        <taxon>Micrococcaceae</taxon>
        <taxon>Arthrobacter</taxon>
    </lineage>
</organism>
<comment type="caution">
    <text evidence="2">The sequence shown here is derived from an EMBL/GenBank/DDBJ whole genome shotgun (WGS) entry which is preliminary data.</text>
</comment>
<reference evidence="2 3" key="1">
    <citation type="submission" date="2021-03" db="EMBL/GenBank/DDBJ databases">
        <title>Sequencing the genomes of 1000 actinobacteria strains.</title>
        <authorList>
            <person name="Klenk H.-P."/>
        </authorList>
    </citation>
    <scope>NUCLEOTIDE SEQUENCE [LARGE SCALE GENOMIC DNA]</scope>
    <source>
        <strain evidence="2 3">DSM 16005</strain>
    </source>
</reference>
<dbReference type="InterPro" id="IPR010982">
    <property type="entry name" value="Lambda_DNA-bd_dom_sf"/>
</dbReference>
<dbReference type="Gene3D" id="1.10.260.40">
    <property type="entry name" value="lambda repressor-like DNA-binding domains"/>
    <property type="match status" value="1"/>
</dbReference>
<dbReference type="SUPFAM" id="SSF47413">
    <property type="entry name" value="lambda repressor-like DNA-binding domains"/>
    <property type="match status" value="1"/>
</dbReference>